<dbReference type="InterPro" id="IPR036236">
    <property type="entry name" value="Znf_C2H2_sf"/>
</dbReference>
<keyword evidence="8" id="KW-0175">Coiled coil</keyword>
<proteinExistence type="predicted"/>
<dbReference type="Pfam" id="PF00096">
    <property type="entry name" value="zf-C2H2"/>
    <property type="match status" value="3"/>
</dbReference>
<keyword evidence="6" id="KW-0539">Nucleus</keyword>
<keyword evidence="12" id="KW-1185">Reference proteome</keyword>
<comment type="subcellular location">
    <subcellularLocation>
        <location evidence="1">Nucleus</location>
    </subcellularLocation>
</comment>
<feature type="domain" description="C2H2-type" evidence="10">
    <location>
        <begin position="27"/>
        <end position="54"/>
    </location>
</feature>
<keyword evidence="2" id="KW-0479">Metal-binding</keyword>
<dbReference type="Gene3D" id="3.30.160.60">
    <property type="entry name" value="Classic Zinc Finger"/>
    <property type="match status" value="2"/>
</dbReference>
<dbReference type="SUPFAM" id="SSF57667">
    <property type="entry name" value="beta-beta-alpha zinc fingers"/>
    <property type="match status" value="2"/>
</dbReference>
<evidence type="ECO:0000256" key="4">
    <source>
        <dbReference type="ARBA" id="ARBA00022771"/>
    </source>
</evidence>
<keyword evidence="3" id="KW-0677">Repeat</keyword>
<keyword evidence="5" id="KW-0862">Zinc</keyword>
<evidence type="ECO:0000256" key="8">
    <source>
        <dbReference type="SAM" id="Coils"/>
    </source>
</evidence>
<gene>
    <name evidence="11" type="ORF">Fcan01_10030</name>
</gene>
<evidence type="ECO:0000256" key="5">
    <source>
        <dbReference type="ARBA" id="ARBA00022833"/>
    </source>
</evidence>
<name>A0A226EEW1_FOLCA</name>
<dbReference type="PANTHER" id="PTHR24394">
    <property type="entry name" value="ZINC FINGER PROTEIN"/>
    <property type="match status" value="1"/>
</dbReference>
<feature type="domain" description="C2H2-type" evidence="10">
    <location>
        <begin position="83"/>
        <end position="111"/>
    </location>
</feature>
<evidence type="ECO:0000256" key="9">
    <source>
        <dbReference type="SAM" id="MobiDB-lite"/>
    </source>
</evidence>
<comment type="caution">
    <text evidence="11">The sequence shown here is derived from an EMBL/GenBank/DDBJ whole genome shotgun (WGS) entry which is preliminary data.</text>
</comment>
<dbReference type="InterPro" id="IPR013087">
    <property type="entry name" value="Znf_C2H2_type"/>
</dbReference>
<dbReference type="PROSITE" id="PS00028">
    <property type="entry name" value="ZINC_FINGER_C2H2_1"/>
    <property type="match status" value="3"/>
</dbReference>
<evidence type="ECO:0000256" key="2">
    <source>
        <dbReference type="ARBA" id="ARBA00022723"/>
    </source>
</evidence>
<evidence type="ECO:0000256" key="6">
    <source>
        <dbReference type="ARBA" id="ARBA00023242"/>
    </source>
</evidence>
<evidence type="ECO:0000256" key="7">
    <source>
        <dbReference type="PROSITE-ProRule" id="PRU00042"/>
    </source>
</evidence>
<dbReference type="GO" id="GO:0008270">
    <property type="term" value="F:zinc ion binding"/>
    <property type="evidence" value="ECO:0007669"/>
    <property type="project" value="UniProtKB-KW"/>
</dbReference>
<feature type="compositionally biased region" description="Polar residues" evidence="9">
    <location>
        <begin position="402"/>
        <end position="415"/>
    </location>
</feature>
<accession>A0A226EEW1</accession>
<dbReference type="Proteomes" id="UP000198287">
    <property type="component" value="Unassembled WGS sequence"/>
</dbReference>
<evidence type="ECO:0000256" key="3">
    <source>
        <dbReference type="ARBA" id="ARBA00022737"/>
    </source>
</evidence>
<feature type="coiled-coil region" evidence="8">
    <location>
        <begin position="343"/>
        <end position="384"/>
    </location>
</feature>
<evidence type="ECO:0000313" key="11">
    <source>
        <dbReference type="EMBL" id="OXA56105.1"/>
    </source>
</evidence>
<dbReference type="PROSITE" id="PS50157">
    <property type="entry name" value="ZINC_FINGER_C2H2_2"/>
    <property type="match status" value="3"/>
</dbReference>
<dbReference type="AlphaFoldDB" id="A0A226EEW1"/>
<dbReference type="EMBL" id="LNIX01000004">
    <property type="protein sequence ID" value="OXA56105.1"/>
    <property type="molecule type" value="Genomic_DNA"/>
</dbReference>
<feature type="domain" description="C2H2-type" evidence="10">
    <location>
        <begin position="55"/>
        <end position="82"/>
    </location>
</feature>
<evidence type="ECO:0000256" key="1">
    <source>
        <dbReference type="ARBA" id="ARBA00004123"/>
    </source>
</evidence>
<evidence type="ECO:0000313" key="12">
    <source>
        <dbReference type="Proteomes" id="UP000198287"/>
    </source>
</evidence>
<feature type="region of interest" description="Disordered" evidence="9">
    <location>
        <begin position="389"/>
        <end position="415"/>
    </location>
</feature>
<dbReference type="SMART" id="SM00355">
    <property type="entry name" value="ZnF_C2H2"/>
    <property type="match status" value="3"/>
</dbReference>
<feature type="compositionally biased region" description="Basic and acidic residues" evidence="9">
    <location>
        <begin position="389"/>
        <end position="399"/>
    </location>
</feature>
<keyword evidence="4 7" id="KW-0863">Zinc-finger</keyword>
<dbReference type="PANTHER" id="PTHR24394:SF29">
    <property type="entry name" value="MYONEURIN"/>
    <property type="match status" value="1"/>
</dbReference>
<protein>
    <submittedName>
        <fullName evidence="11">Zinc finger protein with KRAB and SCAN domains 4</fullName>
    </submittedName>
</protein>
<evidence type="ECO:0000259" key="10">
    <source>
        <dbReference type="PROSITE" id="PS50157"/>
    </source>
</evidence>
<reference evidence="11 12" key="1">
    <citation type="submission" date="2015-12" db="EMBL/GenBank/DDBJ databases">
        <title>The genome of Folsomia candida.</title>
        <authorList>
            <person name="Faddeeva A."/>
            <person name="Derks M.F."/>
            <person name="Anvar Y."/>
            <person name="Smit S."/>
            <person name="Van Straalen N."/>
            <person name="Roelofs D."/>
        </authorList>
    </citation>
    <scope>NUCLEOTIDE SEQUENCE [LARGE SCALE GENOMIC DNA]</scope>
    <source>
        <strain evidence="11 12">VU population</strain>
        <tissue evidence="11">Whole body</tissue>
    </source>
</reference>
<sequence length="415" mass="47534">MAPIIKKLRKRVKGAEAFEVAKIKNKYECDMCDERFVSPYALEIHRKRHLNKKEFVCDKCRKTFVTECNLKSHQLTHSDERKFACVVCGVKFKRNSGLLRHMRVQHPGSTQIENSTIRPTYSYENFEIENTGGELVATCTTCRFEESDVDAKSYKERTCRHSHTQSNGGLHKIIIKIWMKDNTIGLSISKTTYGNGVIAAHNNKTDMKSAGRHNTTMLKKSCSSRVLLPQGYEVICEETRVVPIHPFQGTLCSSNGKWLVRNILQKVCVDTFMPPEALTYFEEDELAIIIKAVEELKNSLVIGDRELVFIDEAEEGDRPLGDPILRAKIEEGTSKICKLEEDLHQASLREEKLLKENDKLRSQLEDEKQAHNETKKMLVAMKRERALLLRANSEKRNENRVPLSNATNSPVKRKK</sequence>
<dbReference type="GO" id="GO:0005634">
    <property type="term" value="C:nucleus"/>
    <property type="evidence" value="ECO:0007669"/>
    <property type="project" value="UniProtKB-SubCell"/>
</dbReference>
<dbReference type="GO" id="GO:0000981">
    <property type="term" value="F:DNA-binding transcription factor activity, RNA polymerase II-specific"/>
    <property type="evidence" value="ECO:0007669"/>
    <property type="project" value="TreeGrafter"/>
</dbReference>
<organism evidence="11 12">
    <name type="scientific">Folsomia candida</name>
    <name type="common">Springtail</name>
    <dbReference type="NCBI Taxonomy" id="158441"/>
    <lineage>
        <taxon>Eukaryota</taxon>
        <taxon>Metazoa</taxon>
        <taxon>Ecdysozoa</taxon>
        <taxon>Arthropoda</taxon>
        <taxon>Hexapoda</taxon>
        <taxon>Collembola</taxon>
        <taxon>Entomobryomorpha</taxon>
        <taxon>Isotomoidea</taxon>
        <taxon>Isotomidae</taxon>
        <taxon>Proisotominae</taxon>
        <taxon>Folsomia</taxon>
    </lineage>
</organism>